<dbReference type="RefSeq" id="WP_062843019.1">
    <property type="nucleotide sequence ID" value="NZ_JACEIS010000001.1"/>
</dbReference>
<dbReference type="InterPro" id="IPR013783">
    <property type="entry name" value="Ig-like_fold"/>
</dbReference>
<dbReference type="EMBL" id="JAECVU010000001">
    <property type="protein sequence ID" value="MBH8587250.1"/>
    <property type="molecule type" value="Genomic_DNA"/>
</dbReference>
<keyword evidence="2" id="KW-1185">Reference proteome</keyword>
<proteinExistence type="predicted"/>
<evidence type="ECO:0000313" key="2">
    <source>
        <dbReference type="Proteomes" id="UP000641910"/>
    </source>
</evidence>
<name>A0ABS0QDC7_THEVU</name>
<organism evidence="1 2">
    <name type="scientific">Thermoactinomyces vulgaris</name>
    <dbReference type="NCBI Taxonomy" id="2026"/>
    <lineage>
        <taxon>Bacteria</taxon>
        <taxon>Bacillati</taxon>
        <taxon>Bacillota</taxon>
        <taxon>Bacilli</taxon>
        <taxon>Bacillales</taxon>
        <taxon>Thermoactinomycetaceae</taxon>
        <taxon>Thermoactinomyces</taxon>
    </lineage>
</organism>
<gene>
    <name evidence="1" type="ORF">I8U22_00250</name>
</gene>
<sequence length="455" mass="52048">MKKWFLIFISCVLVFSFSFFGYSDWTSANEKLNPEIKVDENNLRISFNSVGDKVTIQKDDDQEKEIKIKKGIKATLDSTSNQFEMTNLDSNTPVKLKMRAYDQSNSIIDEIRIETSTLRSEKDKQDLEDNRLKNSHLITIIRKNQINLNWSGIPDDDNTYEIYKEGTLIDTVKGNEYIDKNPDVKKSEVTYQIVGKKKMSEAEIEKAKKIAKENHIFIPKSKENEIFTETATLTKRVTMKESENNLANDKNVSSNYMGYGYLFRYQTFIPLSKAPNPSGTRITKGYKSFAGDNKYKPEWWGDEGGKYRTRVDVLARFDTSPAKAYFGTRHANLTVAYNKYGSVAGVARASMDKVYFYKRQSGSDSGGRYVQFGYIHQVGNPLANPGPDIDYQYSAKVYENGVFTAVGYQDRAPSHELWMVNIQGDNDIRVHYSKHEGFDCLIPGLCATKSWSYSY</sequence>
<comment type="caution">
    <text evidence="1">The sequence shown here is derived from an EMBL/GenBank/DDBJ whole genome shotgun (WGS) entry which is preliminary data.</text>
</comment>
<dbReference type="Proteomes" id="UP000641910">
    <property type="component" value="Unassembled WGS sequence"/>
</dbReference>
<protein>
    <submittedName>
        <fullName evidence="1">Uncharacterized protein</fullName>
    </submittedName>
</protein>
<evidence type="ECO:0000313" key="1">
    <source>
        <dbReference type="EMBL" id="MBH8587250.1"/>
    </source>
</evidence>
<reference evidence="1 2" key="1">
    <citation type="submission" date="2020-12" db="EMBL/GenBank/DDBJ databases">
        <title>WGS of Thermoactinomyces spp.</title>
        <authorList>
            <person name="Cheng K."/>
        </authorList>
    </citation>
    <scope>NUCLEOTIDE SEQUENCE [LARGE SCALE GENOMIC DNA]</scope>
    <source>
        <strain evidence="2">CICC 10650\ACCC 41061</strain>
    </source>
</reference>
<dbReference type="Gene3D" id="2.60.40.10">
    <property type="entry name" value="Immunoglobulins"/>
    <property type="match status" value="1"/>
</dbReference>
<accession>A0ABS0QDC7</accession>